<reference evidence="1" key="1">
    <citation type="submission" date="2018-02" db="EMBL/GenBank/DDBJ databases">
        <title>Rhizophora mucronata_Transcriptome.</title>
        <authorList>
            <person name="Meera S.P."/>
            <person name="Sreeshan A."/>
            <person name="Augustine A."/>
        </authorList>
    </citation>
    <scope>NUCLEOTIDE SEQUENCE</scope>
    <source>
        <tissue evidence="1">Leaf</tissue>
    </source>
</reference>
<protein>
    <submittedName>
        <fullName evidence="1">Uncharacterized protein</fullName>
    </submittedName>
</protein>
<evidence type="ECO:0000313" key="1">
    <source>
        <dbReference type="EMBL" id="MBX48154.1"/>
    </source>
</evidence>
<name>A0A2P2P0A5_RHIMU</name>
<dbReference type="EMBL" id="GGEC01067670">
    <property type="protein sequence ID" value="MBX48154.1"/>
    <property type="molecule type" value="Transcribed_RNA"/>
</dbReference>
<sequence>MNNLLRECLLSALLELASWAMFFFFFPTLCRPSGPNIFIIPPFVYFGTNIFKKISRKIDITCTILRHNIKEPFWVSQGIGCKGKIQNKQQLIWFGITIKSIDPSIFTCQRLEVD</sequence>
<organism evidence="1">
    <name type="scientific">Rhizophora mucronata</name>
    <name type="common">Asiatic mangrove</name>
    <dbReference type="NCBI Taxonomy" id="61149"/>
    <lineage>
        <taxon>Eukaryota</taxon>
        <taxon>Viridiplantae</taxon>
        <taxon>Streptophyta</taxon>
        <taxon>Embryophyta</taxon>
        <taxon>Tracheophyta</taxon>
        <taxon>Spermatophyta</taxon>
        <taxon>Magnoliopsida</taxon>
        <taxon>eudicotyledons</taxon>
        <taxon>Gunneridae</taxon>
        <taxon>Pentapetalae</taxon>
        <taxon>rosids</taxon>
        <taxon>fabids</taxon>
        <taxon>Malpighiales</taxon>
        <taxon>Rhizophoraceae</taxon>
        <taxon>Rhizophora</taxon>
    </lineage>
</organism>
<proteinExistence type="predicted"/>
<accession>A0A2P2P0A5</accession>
<dbReference type="AlphaFoldDB" id="A0A2P2P0A5"/>